<reference evidence="1 2" key="1">
    <citation type="submission" date="2017-02" db="EMBL/GenBank/DDBJ databases">
        <authorList>
            <person name="Peterson S.W."/>
        </authorList>
    </citation>
    <scope>NUCLEOTIDE SEQUENCE [LARGE SCALE GENOMIC DNA]</scope>
    <source>
        <strain evidence="1 2">ATCC 49788</strain>
    </source>
</reference>
<name>A0A1T4XA41_9GAMM</name>
<gene>
    <name evidence="1" type="ORF">SAMN02745130_02659</name>
</gene>
<proteinExistence type="predicted"/>
<accession>A0A1T4XA41</accession>
<dbReference type="EMBL" id="FUYB01000014">
    <property type="protein sequence ID" value="SKA85968.1"/>
    <property type="molecule type" value="Genomic_DNA"/>
</dbReference>
<dbReference type="Proteomes" id="UP000190460">
    <property type="component" value="Unassembled WGS sequence"/>
</dbReference>
<protein>
    <submittedName>
        <fullName evidence="1">Uncharacterized protein</fullName>
    </submittedName>
</protein>
<dbReference type="OrthoDB" id="6400925at2"/>
<evidence type="ECO:0000313" key="1">
    <source>
        <dbReference type="EMBL" id="SKA85968.1"/>
    </source>
</evidence>
<dbReference type="STRING" id="92487.SAMN02745130_02659"/>
<dbReference type="AlphaFoldDB" id="A0A1T4XA41"/>
<evidence type="ECO:0000313" key="2">
    <source>
        <dbReference type="Proteomes" id="UP000190460"/>
    </source>
</evidence>
<sequence>MTFSINAWLDRADPFIELRNTKTGELMALFTGEQLIRCLEQGDVCLSELCQADQSTQQELVRCLLLAHCSNCLQQHTETVFKKYLHRREQGKRLANNKVLP</sequence>
<dbReference type="RefSeq" id="WP_078923116.1">
    <property type="nucleotide sequence ID" value="NZ_FUYB01000014.1"/>
</dbReference>
<organism evidence="1 2">
    <name type="scientific">Thiothrix eikelboomii</name>
    <dbReference type="NCBI Taxonomy" id="92487"/>
    <lineage>
        <taxon>Bacteria</taxon>
        <taxon>Pseudomonadati</taxon>
        <taxon>Pseudomonadota</taxon>
        <taxon>Gammaproteobacteria</taxon>
        <taxon>Thiotrichales</taxon>
        <taxon>Thiotrichaceae</taxon>
        <taxon>Thiothrix</taxon>
    </lineage>
</organism>
<keyword evidence="2" id="KW-1185">Reference proteome</keyword>